<dbReference type="Pfam" id="PF18511">
    <property type="entry name" value="F-box_5"/>
    <property type="match status" value="1"/>
</dbReference>
<evidence type="ECO:0000313" key="3">
    <source>
        <dbReference type="Proteomes" id="UP000325577"/>
    </source>
</evidence>
<dbReference type="FunFam" id="1.20.1280.50:FF:000023">
    <property type="entry name" value="F-box/LRR-repeat protein 4"/>
    <property type="match status" value="1"/>
</dbReference>
<dbReference type="InterPro" id="IPR041567">
    <property type="entry name" value="COI1_F-box"/>
</dbReference>
<dbReference type="GO" id="GO:0031146">
    <property type="term" value="P:SCF-dependent proteasomal ubiquitin-dependent protein catabolic process"/>
    <property type="evidence" value="ECO:0007669"/>
    <property type="project" value="TreeGrafter"/>
</dbReference>
<evidence type="ECO:0000259" key="1">
    <source>
        <dbReference type="Pfam" id="PF18511"/>
    </source>
</evidence>
<evidence type="ECO:0000313" key="2">
    <source>
        <dbReference type="EMBL" id="KAA8519651.1"/>
    </source>
</evidence>
<dbReference type="AlphaFoldDB" id="A0A5J4ZRE7"/>
<dbReference type="SUPFAM" id="SSF81383">
    <property type="entry name" value="F-box domain"/>
    <property type="match status" value="1"/>
</dbReference>
<dbReference type="InterPro" id="IPR032675">
    <property type="entry name" value="LRR_dom_sf"/>
</dbReference>
<reference evidence="2 3" key="1">
    <citation type="submission" date="2019-09" db="EMBL/GenBank/DDBJ databases">
        <title>A chromosome-level genome assembly of the Chinese tupelo Nyssa sinensis.</title>
        <authorList>
            <person name="Yang X."/>
            <person name="Kang M."/>
            <person name="Yang Y."/>
            <person name="Xiong H."/>
            <person name="Wang M."/>
            <person name="Zhang Z."/>
            <person name="Wang Z."/>
            <person name="Wu H."/>
            <person name="Ma T."/>
            <person name="Liu J."/>
            <person name="Xi Z."/>
        </authorList>
    </citation>
    <scope>NUCLEOTIDE SEQUENCE [LARGE SCALE GENOMIC DNA]</scope>
    <source>
        <strain evidence="2">J267</strain>
        <tissue evidence="2">Leaf</tissue>
    </source>
</reference>
<dbReference type="SUPFAM" id="SSF52047">
    <property type="entry name" value="RNI-like"/>
    <property type="match status" value="1"/>
</dbReference>
<dbReference type="Proteomes" id="UP000325577">
    <property type="component" value="Linkage Group LG6"/>
</dbReference>
<feature type="domain" description="COI1 F-box" evidence="1">
    <location>
        <begin position="15"/>
        <end position="52"/>
    </location>
</feature>
<keyword evidence="3" id="KW-1185">Reference proteome</keyword>
<dbReference type="OrthoDB" id="550575at2759"/>
<dbReference type="GO" id="GO:0019005">
    <property type="term" value="C:SCF ubiquitin ligase complex"/>
    <property type="evidence" value="ECO:0007669"/>
    <property type="project" value="TreeGrafter"/>
</dbReference>
<dbReference type="InterPro" id="IPR036047">
    <property type="entry name" value="F-box-like_dom_sf"/>
</dbReference>
<protein>
    <recommendedName>
        <fullName evidence="1">COI1 F-box domain-containing protein</fullName>
    </recommendedName>
</protein>
<dbReference type="Gene3D" id="3.80.10.10">
    <property type="entry name" value="Ribonuclease Inhibitor"/>
    <property type="match status" value="1"/>
</dbReference>
<dbReference type="PANTHER" id="PTHR13318:SF253">
    <property type="entry name" value="COI1 F-BOX DOMAIN-CONTAINING PROTEIN"/>
    <property type="match status" value="1"/>
</dbReference>
<accession>A0A5J4ZRE7</accession>
<dbReference type="EMBL" id="CM018049">
    <property type="protein sequence ID" value="KAA8519651.1"/>
    <property type="molecule type" value="Genomic_DNA"/>
</dbReference>
<organism evidence="2 3">
    <name type="scientific">Nyssa sinensis</name>
    <dbReference type="NCBI Taxonomy" id="561372"/>
    <lineage>
        <taxon>Eukaryota</taxon>
        <taxon>Viridiplantae</taxon>
        <taxon>Streptophyta</taxon>
        <taxon>Embryophyta</taxon>
        <taxon>Tracheophyta</taxon>
        <taxon>Spermatophyta</taxon>
        <taxon>Magnoliopsida</taxon>
        <taxon>eudicotyledons</taxon>
        <taxon>Gunneridae</taxon>
        <taxon>Pentapetalae</taxon>
        <taxon>asterids</taxon>
        <taxon>Cornales</taxon>
        <taxon>Nyssaceae</taxon>
        <taxon>Nyssa</taxon>
    </lineage>
</organism>
<dbReference type="GO" id="GO:0005634">
    <property type="term" value="C:nucleus"/>
    <property type="evidence" value="ECO:0007669"/>
    <property type="project" value="TreeGrafter"/>
</dbReference>
<proteinExistence type="predicted"/>
<gene>
    <name evidence="2" type="ORF">F0562_013904</name>
</gene>
<dbReference type="Gene3D" id="1.20.1280.50">
    <property type="match status" value="1"/>
</dbReference>
<name>A0A5J4ZRE7_9ASTE</name>
<sequence length="627" mass="70499">MAQKSFISNIHLHDLPDVILSKIFSSVSDTRTRNAMSLVCLKWHLAERSTRTSLALRDYSPNSVFLAFLLGKAFPSVVSLTVYARNPSSLHLLAPQWPNLHHVKLVRWHPRLPVPLGSDILPLLEHCPSLSSLDLSDFYYWTEDIPPALEAHPFVSASLTRLDILTHSLAEGFKSYGLLAITAACPNLSELLAACVFDHRYIDFVGEETLLALASNCPRLSLLHLADISSLSNARSNPDDDEHTYEDGSYRISHTMLRDLFARLPLLEELVLDVCQNVRDSWLALELLNPKCMRVKSLKLGQFHGICRGIDYQQNGKFALFKGLESLSIKNSADLTDSCLITISHGCPKLAKFEVQGCKMITEMGIRKMACILQQTLVDVKISRCKHLKSKCLLQALEPIQNHIKKLHLDCTWESIQSSDQVGSQKTWTRLQYLSLGFPVGALLTPLASTGLEKCPVLEEIQIRVKGDCRHQPRPSVLAAFGLSSLACYPRLSKMHLDCGGAIGYALTAPVGYTDLSLWERFYLNGIGNLNLSELNYWPPQDRDINHRSISLPAAGLLAECKTLRKLFIHGTANEHFMMFLLRIPNLRDAQLREDYYPAPDNDTITELRVDSCRRFEDALNRRHIPD</sequence>
<dbReference type="PANTHER" id="PTHR13318">
    <property type="entry name" value="PARTNER OF PAIRED, ISOFORM B-RELATED"/>
    <property type="match status" value="1"/>
</dbReference>
<dbReference type="CDD" id="cd22159">
    <property type="entry name" value="F-box_AtTIR1-like"/>
    <property type="match status" value="1"/>
</dbReference>